<reference evidence="2" key="1">
    <citation type="journal article" date="2021" name="PeerJ">
        <title>Extensive microbial diversity within the chicken gut microbiome revealed by metagenomics and culture.</title>
        <authorList>
            <person name="Gilroy R."/>
            <person name="Ravi A."/>
            <person name="Getino M."/>
            <person name="Pursley I."/>
            <person name="Horton D.L."/>
            <person name="Alikhan N.F."/>
            <person name="Baker D."/>
            <person name="Gharbi K."/>
            <person name="Hall N."/>
            <person name="Watson M."/>
            <person name="Adriaenssens E.M."/>
            <person name="Foster-Nyarko E."/>
            <person name="Jarju S."/>
            <person name="Secka A."/>
            <person name="Antonio M."/>
            <person name="Oren A."/>
            <person name="Chaudhuri R.R."/>
            <person name="La Ragione R."/>
            <person name="Hildebrand F."/>
            <person name="Pallen M.J."/>
        </authorList>
    </citation>
    <scope>NUCLEOTIDE SEQUENCE</scope>
    <source>
        <strain evidence="2">USAMLcec4-12693</strain>
    </source>
</reference>
<proteinExistence type="predicted"/>
<keyword evidence="1" id="KW-1133">Transmembrane helix</keyword>
<reference evidence="2" key="2">
    <citation type="submission" date="2021-09" db="EMBL/GenBank/DDBJ databases">
        <authorList>
            <person name="Gilroy R."/>
        </authorList>
    </citation>
    <scope>NUCLEOTIDE SEQUENCE</scope>
    <source>
        <strain evidence="2">USAMLcec4-12693</strain>
    </source>
</reference>
<dbReference type="InterPro" id="IPR043765">
    <property type="entry name" value="DUF5711"/>
</dbReference>
<comment type="caution">
    <text evidence="2">The sequence shown here is derived from an EMBL/GenBank/DDBJ whole genome shotgun (WGS) entry which is preliminary data.</text>
</comment>
<dbReference type="InterPro" id="IPR011042">
    <property type="entry name" value="6-blade_b-propeller_TolB-like"/>
</dbReference>
<keyword evidence="1" id="KW-0472">Membrane</keyword>
<evidence type="ECO:0000256" key="1">
    <source>
        <dbReference type="SAM" id="Phobius"/>
    </source>
</evidence>
<dbReference type="Proteomes" id="UP000813420">
    <property type="component" value="Unassembled WGS sequence"/>
</dbReference>
<evidence type="ECO:0000313" key="3">
    <source>
        <dbReference type="Proteomes" id="UP000813420"/>
    </source>
</evidence>
<dbReference type="SUPFAM" id="SSF101898">
    <property type="entry name" value="NHL repeat"/>
    <property type="match status" value="1"/>
</dbReference>
<dbReference type="Gene3D" id="2.120.10.30">
    <property type="entry name" value="TolB, C-terminal domain"/>
    <property type="match status" value="1"/>
</dbReference>
<keyword evidence="1" id="KW-0812">Transmembrane</keyword>
<dbReference type="RefSeq" id="WP_270645174.1">
    <property type="nucleotide sequence ID" value="NZ_DYXE01000021.1"/>
</dbReference>
<dbReference type="AlphaFoldDB" id="A0A9D2VW42"/>
<feature type="transmembrane region" description="Helical" evidence="1">
    <location>
        <begin position="55"/>
        <end position="73"/>
    </location>
</feature>
<evidence type="ECO:0000313" key="2">
    <source>
        <dbReference type="EMBL" id="HJH49029.1"/>
    </source>
</evidence>
<protein>
    <submittedName>
        <fullName evidence="2">DUF5711 family protein</fullName>
    </submittedName>
</protein>
<sequence length="417" mass="46732">MIHWKRKKFRVLEKDQDPTDKIVDRILGELRKEDHPETEAMEEAKWQKRKRWKKTGIIAGSILAVSIGIYLLINLQTYTSVRTVDTYPVSGAASNEYKQFADGVLKYSRDGISYLDQKGSEVWNQPYQIQNPVVDVNETSGAVADKGGNAILVFNEEGLRGEIETDLPIERISVSEQGIVSVILIDESSSQILCYDAAGNILVEHKTSVNGTGYPMDAALSPDGEILQVLYLYTQDGTITSRVAYYNFGQEGESETDHQVTEQEYKDVVMADGFFMNQSVSAAVGDNMLTIFRGKSVPEEAVKVEIDKEIKSVFHSQKYIGMILKNEGKEGYELRLYNDRGQMAMSEDFSGDYSNVKICGSQVIMYDGKNCSIFTRGGIQKFEGEMNSNILEIFPVAGVNKYIVMNENGMEVVRLVK</sequence>
<dbReference type="Pfam" id="PF18975">
    <property type="entry name" value="DUF5711"/>
    <property type="match status" value="1"/>
</dbReference>
<name>A0A9D2VW42_9FIRM</name>
<gene>
    <name evidence="2" type="ORF">K8V39_02050</name>
</gene>
<accession>A0A9D2VW42</accession>
<organism evidence="2 3">
    <name type="scientific">Merdimonas faecis</name>
    <dbReference type="NCBI Taxonomy" id="1653435"/>
    <lineage>
        <taxon>Bacteria</taxon>
        <taxon>Bacillati</taxon>
        <taxon>Bacillota</taxon>
        <taxon>Clostridia</taxon>
        <taxon>Lachnospirales</taxon>
        <taxon>Lachnospiraceae</taxon>
        <taxon>Merdimonas</taxon>
    </lineage>
</organism>
<dbReference type="EMBL" id="DYXE01000021">
    <property type="protein sequence ID" value="HJH49029.1"/>
    <property type="molecule type" value="Genomic_DNA"/>
</dbReference>